<feature type="compositionally biased region" description="Basic and acidic residues" evidence="1">
    <location>
        <begin position="121"/>
        <end position="162"/>
    </location>
</feature>
<dbReference type="EMBL" id="BAABCQ010000114">
    <property type="protein sequence ID" value="GAA3996001.1"/>
    <property type="molecule type" value="Genomic_DNA"/>
</dbReference>
<feature type="region of interest" description="Disordered" evidence="1">
    <location>
        <begin position="352"/>
        <end position="372"/>
    </location>
</feature>
<dbReference type="RefSeq" id="WP_345595503.1">
    <property type="nucleotide sequence ID" value="NZ_BAABCQ010000114.1"/>
</dbReference>
<feature type="region of interest" description="Disordered" evidence="1">
    <location>
        <begin position="102"/>
        <end position="162"/>
    </location>
</feature>
<name>A0ABP7RDR4_9ACTN</name>
<proteinExistence type="predicted"/>
<gene>
    <name evidence="2" type="ORF">GCM10022384_49140</name>
</gene>
<feature type="compositionally biased region" description="Gly residues" evidence="1">
    <location>
        <begin position="106"/>
        <end position="117"/>
    </location>
</feature>
<accession>A0ABP7RDR4</accession>
<keyword evidence="3" id="KW-1185">Reference proteome</keyword>
<evidence type="ECO:0000313" key="3">
    <source>
        <dbReference type="Proteomes" id="UP001500034"/>
    </source>
</evidence>
<dbReference type="Proteomes" id="UP001500034">
    <property type="component" value="Unassembled WGS sequence"/>
</dbReference>
<sequence length="417" mass="44673">MDVTRRALRAVAARPRVLLATLPGGTAVRLAAERHLRLRDWPTAATPAEADLLVVAGPGHPDSRPPLDRLWRDMPAPRARVHAPTVNDVETALNDGRTRLCSPTGGDAGHVGQGGQADRGQAGHDERVDRYDTRSDHGGHDAHGGHGGMEMRDGLPMAERGEDRDGLTLDRLHMPLGPFLADWPPGLTIRLVLQGDVVQQADLTEVMGPGPVGETPAPFWSQPWLRAEAGEPVMVGEAVRRRSAAHLDSLGRLLAVAGWPAEAMVARRLRDDLLAEGSPATYAPRLERFAHRVGRSRTLAWLTRGIGELGTDEARERGVGGPAARAGGDVTDRYRKWLTDLRGDVRRLDEPALLDPTAEESPRGRWKTGRPPPSAALVALLPRMLAGTELAAARLVVAGLDPDLDELAAGPEVTAGA</sequence>
<protein>
    <submittedName>
        <fullName evidence="2">Uncharacterized protein</fullName>
    </submittedName>
</protein>
<organism evidence="2 3">
    <name type="scientific">Streptomyces marokkonensis</name>
    <dbReference type="NCBI Taxonomy" id="324855"/>
    <lineage>
        <taxon>Bacteria</taxon>
        <taxon>Bacillati</taxon>
        <taxon>Actinomycetota</taxon>
        <taxon>Actinomycetes</taxon>
        <taxon>Kitasatosporales</taxon>
        <taxon>Streptomycetaceae</taxon>
        <taxon>Streptomyces</taxon>
    </lineage>
</organism>
<evidence type="ECO:0000256" key="1">
    <source>
        <dbReference type="SAM" id="MobiDB-lite"/>
    </source>
</evidence>
<comment type="caution">
    <text evidence="2">The sequence shown here is derived from an EMBL/GenBank/DDBJ whole genome shotgun (WGS) entry which is preliminary data.</text>
</comment>
<reference evidence="3" key="1">
    <citation type="journal article" date="2019" name="Int. J. Syst. Evol. Microbiol.">
        <title>The Global Catalogue of Microorganisms (GCM) 10K type strain sequencing project: providing services to taxonomists for standard genome sequencing and annotation.</title>
        <authorList>
            <consortium name="The Broad Institute Genomics Platform"/>
            <consortium name="The Broad Institute Genome Sequencing Center for Infectious Disease"/>
            <person name="Wu L."/>
            <person name="Ma J."/>
        </authorList>
    </citation>
    <scope>NUCLEOTIDE SEQUENCE [LARGE SCALE GENOMIC DNA]</scope>
    <source>
        <strain evidence="3">JCM 17027</strain>
    </source>
</reference>
<evidence type="ECO:0000313" key="2">
    <source>
        <dbReference type="EMBL" id="GAA3996001.1"/>
    </source>
</evidence>